<dbReference type="InterPro" id="IPR022742">
    <property type="entry name" value="Hydrolase_4"/>
</dbReference>
<dbReference type="RefSeq" id="WP_263713317.1">
    <property type="nucleotide sequence ID" value="NZ_JAOWKX010000008.1"/>
</dbReference>
<proteinExistence type="predicted"/>
<protein>
    <submittedName>
        <fullName evidence="2">Alpha/beta hydrolase</fullName>
    </submittedName>
</protein>
<dbReference type="GO" id="GO:0016787">
    <property type="term" value="F:hydrolase activity"/>
    <property type="evidence" value="ECO:0007669"/>
    <property type="project" value="UniProtKB-KW"/>
</dbReference>
<dbReference type="InterPro" id="IPR029058">
    <property type="entry name" value="AB_hydrolase_fold"/>
</dbReference>
<sequence length="292" mass="32173">MPIQPAFITLPSGNLYTVSFVPEGKTPNNIVIFVPPFAEEMNKSRKMMALMGNALASSGDLCVLFDYLGTGDSEGDFSDASWQIWQKNLSDVVEHICADYPSTALHFIGLRTGALVLNAYLNEQPKAGTVQNIKSLHYWNPTFKGSLFVTQFLRLKLAGEMMRGEGEKVTAKQLRAQLTQQDSLEVAGYTVRDELISGLESSSMVLPEELYDCPLFIYEVNGKGEQVSPATANGCAKAFEHHSMKQLMPVAGAAFWSTQEIAIVPDLIDFTKQNIHFPDGRLTEDDTIEGAH</sequence>
<dbReference type="EMBL" id="JAOWKX010000008">
    <property type="protein sequence ID" value="MCV2886027.1"/>
    <property type="molecule type" value="Genomic_DNA"/>
</dbReference>
<organism evidence="2 3">
    <name type="scientific">Fluctibacter corallii</name>
    <dbReference type="NCBI Taxonomy" id="2984329"/>
    <lineage>
        <taxon>Bacteria</taxon>
        <taxon>Pseudomonadati</taxon>
        <taxon>Pseudomonadota</taxon>
        <taxon>Gammaproteobacteria</taxon>
        <taxon>Alteromonadales</taxon>
        <taxon>Alteromonadaceae</taxon>
        <taxon>Fluctibacter</taxon>
    </lineage>
</organism>
<comment type="caution">
    <text evidence="2">The sequence shown here is derived from an EMBL/GenBank/DDBJ whole genome shotgun (WGS) entry which is preliminary data.</text>
</comment>
<dbReference type="Gene3D" id="3.40.50.1820">
    <property type="entry name" value="alpha/beta hydrolase"/>
    <property type="match status" value="1"/>
</dbReference>
<keyword evidence="3" id="KW-1185">Reference proteome</keyword>
<evidence type="ECO:0000313" key="3">
    <source>
        <dbReference type="Proteomes" id="UP001652504"/>
    </source>
</evidence>
<dbReference type="SUPFAM" id="SSF53474">
    <property type="entry name" value="alpha/beta-Hydrolases"/>
    <property type="match status" value="1"/>
</dbReference>
<accession>A0ABT3ACM0</accession>
<dbReference type="Proteomes" id="UP001652504">
    <property type="component" value="Unassembled WGS sequence"/>
</dbReference>
<name>A0ABT3ACM0_9ALTE</name>
<gene>
    <name evidence="2" type="ORF">OE749_15140</name>
</gene>
<evidence type="ECO:0000259" key="1">
    <source>
        <dbReference type="Pfam" id="PF12146"/>
    </source>
</evidence>
<keyword evidence="2" id="KW-0378">Hydrolase</keyword>
<reference evidence="2 3" key="1">
    <citation type="submission" date="2022-10" db="EMBL/GenBank/DDBJ databases">
        <title>Aestuariibacter sp. AA17 isolated from Montipora capitata coral fragment.</title>
        <authorList>
            <person name="Emsley S.A."/>
            <person name="Pfannmuller K.M."/>
            <person name="Loughran R.M."/>
            <person name="Shlafstein M."/>
            <person name="Papke E."/>
            <person name="Saw J.H."/>
            <person name="Ushijima B."/>
            <person name="Videau P."/>
        </authorList>
    </citation>
    <scope>NUCLEOTIDE SEQUENCE [LARGE SCALE GENOMIC DNA]</scope>
    <source>
        <strain evidence="2 3">AA17</strain>
    </source>
</reference>
<dbReference type="Pfam" id="PF12146">
    <property type="entry name" value="Hydrolase_4"/>
    <property type="match status" value="1"/>
</dbReference>
<feature type="domain" description="Serine aminopeptidase S33" evidence="1">
    <location>
        <begin position="27"/>
        <end position="157"/>
    </location>
</feature>
<evidence type="ECO:0000313" key="2">
    <source>
        <dbReference type="EMBL" id="MCV2886027.1"/>
    </source>
</evidence>